<protein>
    <submittedName>
        <fullName evidence="2">XRE family transcriptional regulator</fullName>
    </submittedName>
</protein>
<dbReference type="Gene3D" id="1.10.260.40">
    <property type="entry name" value="lambda repressor-like DNA-binding domains"/>
    <property type="match status" value="1"/>
</dbReference>
<dbReference type="STRING" id="1111738.GCA_000427905_00998"/>
<dbReference type="GO" id="GO:0003677">
    <property type="term" value="F:DNA binding"/>
    <property type="evidence" value="ECO:0007669"/>
    <property type="project" value="InterPro"/>
</dbReference>
<dbReference type="CDD" id="cd00093">
    <property type="entry name" value="HTH_XRE"/>
    <property type="match status" value="1"/>
</dbReference>
<dbReference type="InterPro" id="IPR043917">
    <property type="entry name" value="DUF5753"/>
</dbReference>
<feature type="domain" description="HTH cro/C1-type" evidence="1">
    <location>
        <begin position="25"/>
        <end position="65"/>
    </location>
</feature>
<dbReference type="InterPro" id="IPR010982">
    <property type="entry name" value="Lambda_DNA-bd_dom_sf"/>
</dbReference>
<sequence>MSLPPTNGPVTPDIHAARAALGKRLRELRRAAGLTGTQLAEVLSWTQSKVSKLETGRQTPSADDIRAWTRGTGAEARTEELLLELQVLEERHADWQRVLRPGLRRHQREILELDAKTRLFRVFESTVVPGLLQTPDYAKSQLAQGVVLHGAANDVNQAVQARMKRQELLYREDKRFHFIITEAALRIRLVPRHVMLAQLDRLVSLSTLPNVRFGIIGFDARYAIGPWHGFWLRDDERVVVETYSAELTLVQPEEIDLYRKVFDHFASLARHGHLAREIIVRVADELAATEEPDGQ</sequence>
<organism evidence="2">
    <name type="scientific">Thermocrispum agreste</name>
    <dbReference type="NCBI Taxonomy" id="37925"/>
    <lineage>
        <taxon>Bacteria</taxon>
        <taxon>Bacillati</taxon>
        <taxon>Actinomycetota</taxon>
        <taxon>Actinomycetes</taxon>
        <taxon>Pseudonocardiales</taxon>
        <taxon>Pseudonocardiaceae</taxon>
        <taxon>Thermocrispum</taxon>
    </lineage>
</organism>
<dbReference type="PROSITE" id="PS50943">
    <property type="entry name" value="HTH_CROC1"/>
    <property type="match status" value="1"/>
</dbReference>
<reference evidence="2" key="1">
    <citation type="submission" date="2018-05" db="EMBL/GenBank/DDBJ databases">
        <authorList>
            <person name="Lanie J.A."/>
            <person name="Ng W.-L."/>
            <person name="Kazmierczak K.M."/>
            <person name="Andrzejewski T.M."/>
            <person name="Davidsen T.M."/>
            <person name="Wayne K.J."/>
            <person name="Tettelin H."/>
            <person name="Glass J.I."/>
            <person name="Rusch D."/>
            <person name="Podicherti R."/>
            <person name="Tsui H.-C.T."/>
            <person name="Winkler M.E."/>
        </authorList>
    </citation>
    <scope>NUCLEOTIDE SEQUENCE</scope>
    <source>
        <strain evidence="2">ZC4RG45</strain>
    </source>
</reference>
<comment type="caution">
    <text evidence="2">The sequence shown here is derived from an EMBL/GenBank/DDBJ whole genome shotgun (WGS) entry which is preliminary data.</text>
</comment>
<dbReference type="SUPFAM" id="SSF47413">
    <property type="entry name" value="lambda repressor-like DNA-binding domains"/>
    <property type="match status" value="1"/>
</dbReference>
<dbReference type="Pfam" id="PF19054">
    <property type="entry name" value="DUF5753"/>
    <property type="match status" value="1"/>
</dbReference>
<dbReference type="SMART" id="SM00530">
    <property type="entry name" value="HTH_XRE"/>
    <property type="match status" value="1"/>
</dbReference>
<gene>
    <name evidence="2" type="ORF">DIU77_15085</name>
</gene>
<evidence type="ECO:0000313" key="2">
    <source>
        <dbReference type="EMBL" id="PZM93669.1"/>
    </source>
</evidence>
<accession>A0A2W4KYC3</accession>
<dbReference type="AlphaFoldDB" id="A0A2W4KYC3"/>
<dbReference type="Pfam" id="PF13560">
    <property type="entry name" value="HTH_31"/>
    <property type="match status" value="1"/>
</dbReference>
<evidence type="ECO:0000259" key="1">
    <source>
        <dbReference type="PROSITE" id="PS50943"/>
    </source>
</evidence>
<dbReference type="EMBL" id="QGUI01000643">
    <property type="protein sequence ID" value="PZM93669.1"/>
    <property type="molecule type" value="Genomic_DNA"/>
</dbReference>
<dbReference type="InterPro" id="IPR001387">
    <property type="entry name" value="Cro/C1-type_HTH"/>
</dbReference>
<name>A0A2W4KYC3_9PSEU</name>
<proteinExistence type="predicted"/>